<dbReference type="EMBL" id="PGTO01000009">
    <property type="protein sequence ID" value="RAU21599.1"/>
    <property type="molecule type" value="Genomic_DNA"/>
</dbReference>
<dbReference type="Pfam" id="PF12727">
    <property type="entry name" value="PBP_like"/>
    <property type="match status" value="1"/>
</dbReference>
<gene>
    <name evidence="3" type="ORF">CU669_12975</name>
</gene>
<proteinExistence type="predicted"/>
<dbReference type="SUPFAM" id="SSF53850">
    <property type="entry name" value="Periplasmic binding protein-like II"/>
    <property type="match status" value="1"/>
</dbReference>
<dbReference type="NCBIfam" id="TIGR01764">
    <property type="entry name" value="excise"/>
    <property type="match status" value="1"/>
</dbReference>
<evidence type="ECO:0000259" key="1">
    <source>
        <dbReference type="Pfam" id="PF12727"/>
    </source>
</evidence>
<dbReference type="InterPro" id="IPR041657">
    <property type="entry name" value="HTH_17"/>
</dbReference>
<dbReference type="InterPro" id="IPR024370">
    <property type="entry name" value="PBP_domain"/>
</dbReference>
<dbReference type="GO" id="GO:0003677">
    <property type="term" value="F:DNA binding"/>
    <property type="evidence" value="ECO:0007669"/>
    <property type="project" value="InterPro"/>
</dbReference>
<dbReference type="PANTHER" id="PTHR38431">
    <property type="entry name" value="BLL2305 PROTEIN"/>
    <property type="match status" value="1"/>
</dbReference>
<comment type="caution">
    <text evidence="3">The sequence shown here is derived from an EMBL/GenBank/DDBJ whole genome shotgun (WGS) entry which is preliminary data.</text>
</comment>
<keyword evidence="4" id="KW-1185">Reference proteome</keyword>
<evidence type="ECO:0000313" key="4">
    <source>
        <dbReference type="Proteomes" id="UP000251075"/>
    </source>
</evidence>
<dbReference type="Gene3D" id="3.40.190.10">
    <property type="entry name" value="Periplasmic binding protein-like II"/>
    <property type="match status" value="1"/>
</dbReference>
<dbReference type="Pfam" id="PF12728">
    <property type="entry name" value="HTH_17"/>
    <property type="match status" value="1"/>
</dbReference>
<organism evidence="3 4">
    <name type="scientific">Paramagnetospirillum kuznetsovii</name>
    <dbReference type="NCBI Taxonomy" id="2053833"/>
    <lineage>
        <taxon>Bacteria</taxon>
        <taxon>Pseudomonadati</taxon>
        <taxon>Pseudomonadota</taxon>
        <taxon>Alphaproteobacteria</taxon>
        <taxon>Rhodospirillales</taxon>
        <taxon>Magnetospirillaceae</taxon>
        <taxon>Paramagnetospirillum</taxon>
    </lineage>
</organism>
<accession>A0A364NWX4</accession>
<dbReference type="OrthoDB" id="9805928at2"/>
<feature type="domain" description="PBP" evidence="1">
    <location>
        <begin position="91"/>
        <end position="273"/>
    </location>
</feature>
<name>A0A364NWX4_9PROT</name>
<protein>
    <submittedName>
        <fullName evidence="3">Molybdenum ABC transporter substrate-binding protein</fullName>
    </submittedName>
</protein>
<evidence type="ECO:0000313" key="3">
    <source>
        <dbReference type="EMBL" id="RAU21599.1"/>
    </source>
</evidence>
<evidence type="ECO:0000259" key="2">
    <source>
        <dbReference type="Pfam" id="PF12728"/>
    </source>
</evidence>
<dbReference type="AlphaFoldDB" id="A0A364NWX4"/>
<dbReference type="PANTHER" id="PTHR38431:SF1">
    <property type="entry name" value="BLL2305 PROTEIN"/>
    <property type="match status" value="1"/>
</dbReference>
<dbReference type="Proteomes" id="UP000251075">
    <property type="component" value="Unassembled WGS sequence"/>
</dbReference>
<dbReference type="InterPro" id="IPR010093">
    <property type="entry name" value="SinI_DNA-bd"/>
</dbReference>
<feature type="domain" description="Helix-turn-helix" evidence="2">
    <location>
        <begin position="11"/>
        <end position="60"/>
    </location>
</feature>
<reference evidence="3 4" key="1">
    <citation type="submission" date="2017-11" db="EMBL/GenBank/DDBJ databases">
        <title>Draft genome sequence of magnetotactic bacterium Magnetospirillum kuznetsovii LBB-42.</title>
        <authorList>
            <person name="Grouzdev D.S."/>
            <person name="Rysina M.S."/>
            <person name="Baslerov R.V."/>
            <person name="Koziaeva V."/>
        </authorList>
    </citation>
    <scope>NUCLEOTIDE SEQUENCE [LARGE SCALE GENOMIC DNA]</scope>
    <source>
        <strain evidence="3 4">LBB-42</strain>
    </source>
</reference>
<sequence length="301" mass="32416">MDSSTDFPEMMDTHQVARYLRVKERKVYDLLKERRIPCTRVTGKWLFPKTEIDAWLKRNSASASGTQKAGPAAMVVAGSHDPLLEWALREAGGGLAVLPGSSSDGLARIAAGEAVMAGIHLLDADSGEFNVPQARQALADHNVVLIEWAWRRQGLVVATGNPLGITSIADLAKLKARVVLRQEGAGSRVLFERLLADAELNGEDIRTVSAPVRSETDVGLAILEGVADAGLAVESVANSLRLGFIPLCKERFDLAIDRQAYFEPAVQTLLAFARTAEFVGRAEALGGYDVTGTGAIRWNAR</sequence>